<dbReference type="Gene3D" id="2.170.270.10">
    <property type="entry name" value="SET domain"/>
    <property type="match status" value="1"/>
</dbReference>
<dbReference type="RefSeq" id="XP_822707.1">
    <property type="nucleotide sequence ID" value="XM_817614.1"/>
</dbReference>
<dbReference type="Proteomes" id="UP000008524">
    <property type="component" value="Chromosome 10"/>
</dbReference>
<reference evidence="6 7" key="1">
    <citation type="journal article" date="2005" name="Science">
        <title>Comparative genomics of trypanosomatid parasitic protozoa.</title>
        <authorList>
            <person name="El-Sayed N.M."/>
            <person name="Myler P.J."/>
            <person name="Blandin G."/>
            <person name="Berriman M."/>
            <person name="Crabtree J."/>
            <person name="Aggarwal G."/>
            <person name="Caler E."/>
            <person name="Renauld H."/>
            <person name="Worthey E.A."/>
            <person name="Hertz-Fowler C."/>
            <person name="Ghedin E."/>
            <person name="Peacock C."/>
            <person name="Bartholomeu D.C."/>
            <person name="Haas B.J."/>
            <person name="Tran A.N."/>
            <person name="Wortman J.R."/>
            <person name="Alsmark U.C."/>
            <person name="Angiuoli S."/>
            <person name="Anupama A."/>
            <person name="Badger J."/>
            <person name="Bringaud F."/>
            <person name="Cadag E."/>
            <person name="Carlton J.M."/>
            <person name="Cerqueira G.C."/>
            <person name="Creasy T."/>
            <person name="Delcher A.L."/>
            <person name="Djikeng A."/>
            <person name="Embley T.M."/>
            <person name="Hauser C."/>
            <person name="Ivens A.C."/>
            <person name="Kummerfeld S.K."/>
            <person name="Pereira-Leal J.B."/>
            <person name="Nilsson D."/>
            <person name="Peterson J."/>
            <person name="Salzberg S.L."/>
            <person name="Shallom J."/>
            <person name="Silva J.C."/>
            <person name="Sundaram J."/>
            <person name="Westenberger S."/>
            <person name="White O."/>
            <person name="Melville S.E."/>
            <person name="Donelson J.E."/>
            <person name="Andersson B."/>
            <person name="Stuart K.D."/>
            <person name="Hall N."/>
        </authorList>
    </citation>
    <scope>NUCLEOTIDE SEQUENCE [LARGE SCALE GENOMIC DNA]</scope>
    <source>
        <strain evidence="6 7">927/4 GUTat10.1</strain>
    </source>
</reference>
<dbReference type="OrthoDB" id="5792673at2759"/>
<dbReference type="PROSITE" id="PS50868">
    <property type="entry name" value="POST_SET"/>
    <property type="match status" value="1"/>
</dbReference>
<dbReference type="AlphaFoldDB" id="Q38BE1"/>
<dbReference type="GO" id="GO:0008168">
    <property type="term" value="F:methyltransferase activity"/>
    <property type="evidence" value="ECO:0007669"/>
    <property type="project" value="UniProtKB-KW"/>
</dbReference>
<dbReference type="PANTHER" id="PTHR12350:SF19">
    <property type="entry name" value="SET DOMAIN-CONTAINING PROTEIN"/>
    <property type="match status" value="1"/>
</dbReference>
<feature type="domain" description="SET" evidence="4">
    <location>
        <begin position="299"/>
        <end position="416"/>
    </location>
</feature>
<evidence type="ECO:0000259" key="4">
    <source>
        <dbReference type="PROSITE" id="PS50280"/>
    </source>
</evidence>
<evidence type="ECO:0000259" key="5">
    <source>
        <dbReference type="PROSITE" id="PS50868"/>
    </source>
</evidence>
<proteinExistence type="predicted"/>
<accession>Q38BE1</accession>
<dbReference type="Pfam" id="PF00856">
    <property type="entry name" value="SET"/>
    <property type="match status" value="1"/>
</dbReference>
<dbReference type="SUPFAM" id="SSF82199">
    <property type="entry name" value="SET domain"/>
    <property type="match status" value="1"/>
</dbReference>
<keyword evidence="2" id="KW-0808">Transferase</keyword>
<dbReference type="PANTHER" id="PTHR12350">
    <property type="entry name" value="HISTONE-LYSINE N-METHYLTRANSFERASE-RELATED"/>
    <property type="match status" value="1"/>
</dbReference>
<feature type="domain" description="Post-SET" evidence="5">
    <location>
        <begin position="424"/>
        <end position="440"/>
    </location>
</feature>
<protein>
    <recommendedName>
        <fullName evidence="8">SET domain-containing protein</fullName>
    </recommendedName>
</protein>
<dbReference type="PaxDb" id="5691-EAN77879"/>
<dbReference type="InterPro" id="IPR046341">
    <property type="entry name" value="SET_dom_sf"/>
</dbReference>
<evidence type="ECO:0000256" key="3">
    <source>
        <dbReference type="ARBA" id="ARBA00022691"/>
    </source>
</evidence>
<dbReference type="EMBL" id="CM000208">
    <property type="protein sequence ID" value="EAN77879.1"/>
    <property type="molecule type" value="Genomic_DNA"/>
</dbReference>
<dbReference type="InterPro" id="IPR053201">
    <property type="entry name" value="Flavunoidine_N-MTase"/>
</dbReference>
<keyword evidence="7" id="KW-1185">Reference proteome</keyword>
<dbReference type="GO" id="GO:0097740">
    <property type="term" value="C:paraflagellar rod"/>
    <property type="evidence" value="ECO:0006056"/>
    <property type="project" value="Others"/>
</dbReference>
<evidence type="ECO:0008006" key="8">
    <source>
        <dbReference type="Google" id="ProtNLM"/>
    </source>
</evidence>
<dbReference type="KEGG" id="tbr:Tb10.70.2620"/>
<dbReference type="GO" id="GO:0051286">
    <property type="term" value="C:cell tip"/>
    <property type="evidence" value="ECO:0006056"/>
    <property type="project" value="Others"/>
</dbReference>
<dbReference type="PROSITE" id="PS50280">
    <property type="entry name" value="SET"/>
    <property type="match status" value="1"/>
</dbReference>
<evidence type="ECO:0000256" key="2">
    <source>
        <dbReference type="ARBA" id="ARBA00022679"/>
    </source>
</evidence>
<organism evidence="6 7">
    <name type="scientific">Trypanosoma brucei brucei (strain 927/4 GUTat10.1)</name>
    <dbReference type="NCBI Taxonomy" id="185431"/>
    <lineage>
        <taxon>Eukaryota</taxon>
        <taxon>Discoba</taxon>
        <taxon>Euglenozoa</taxon>
        <taxon>Kinetoplastea</taxon>
        <taxon>Metakinetoplastina</taxon>
        <taxon>Trypanosomatida</taxon>
        <taxon>Trypanosomatidae</taxon>
        <taxon>Trypanosoma</taxon>
    </lineage>
</organism>
<gene>
    <name evidence="6" type="ORF">Tb10.70.2620</name>
</gene>
<dbReference type="GO" id="GO:0005737">
    <property type="term" value="C:cytoplasm"/>
    <property type="evidence" value="ECO:0000314"/>
    <property type="project" value="GeneDB"/>
</dbReference>
<evidence type="ECO:0000313" key="6">
    <source>
        <dbReference type="EMBL" id="EAN77879.1"/>
    </source>
</evidence>
<dbReference type="OMA" id="NCIFAAP"/>
<dbReference type="SMART" id="SM00317">
    <property type="entry name" value="SET"/>
    <property type="match status" value="1"/>
</dbReference>
<keyword evidence="3" id="KW-0949">S-adenosyl-L-methionine</keyword>
<sequence>MQTEALQHRMSKADLVAVFCDKGCETAMTAQLIPLARFPFKLFPVCNGPSMYRAVREIYASRNLYRCALNLCTGTAEDEELASPQVLSSLFEHFDILYGGCRYATLRQPLDVLFMMAFYAGLPLPRSTVVKADTQTDYLELRLPVKLRNANPLQSRFETVVEKKSALLRMVRQGIQSHGKLIAWEVSPVKDMGLEVLVWGAGSFAVATEPPRQQDDAFIKKWKPSIEKWAAAFSKDVLNRSGFARLRFNSSTTSEKLVLEDIDVGCSLLGLCTQLSIVASQEGLLDECVRECERAPLAPVAEVCFGGENKGYYLRASRDVPKGGLVFEDEERSFSIVTRPFVEKTWDEEKKKLFREYAWPIDADGHVYVTWDSDPNCWRPINHSCEPNCIFDENHSLNVIAARDIAKGDELTMDYCTFCDNTMKPFSCFCGSAYCREIIVPNEESLRAYGTHAWHRKVPAPHLNDL</sequence>
<evidence type="ECO:0000313" key="7">
    <source>
        <dbReference type="Proteomes" id="UP000008524"/>
    </source>
</evidence>
<reference evidence="6 7" key="2">
    <citation type="journal article" date="2005" name="Science">
        <title>The genome of the African trypanosome Trypanosoma brucei.</title>
        <authorList>
            <person name="Berriman M."/>
            <person name="Ghedin E."/>
            <person name="Hertz-Fowler C."/>
            <person name="Blandin G."/>
            <person name="Renauld H."/>
            <person name="Bartholomeu D.C."/>
            <person name="Lennard N.J."/>
            <person name="Caler E."/>
            <person name="Hamlin N.E."/>
            <person name="Haas B."/>
            <person name="Bohme U."/>
            <person name="Hannick L."/>
            <person name="Aslett M.A."/>
            <person name="Shallom J."/>
            <person name="Marcello L."/>
            <person name="Hou L."/>
            <person name="Wickstead B."/>
            <person name="Alsmark U.C."/>
            <person name="Arrowsmith C."/>
            <person name="Atkin R.J."/>
            <person name="Barron A.J."/>
            <person name="Bringaud F."/>
            <person name="Brooks K."/>
            <person name="Carrington M."/>
            <person name="Cherevach I."/>
            <person name="Chillingworth T.J."/>
            <person name="Churcher C."/>
            <person name="Clark L.N."/>
            <person name="Corton C.H."/>
            <person name="Cronin A."/>
            <person name="Davies R.M."/>
            <person name="Doggett J."/>
            <person name="Djikeng A."/>
            <person name="Feldblyum T."/>
            <person name="Field M.C."/>
            <person name="Fraser A."/>
            <person name="Goodhead I."/>
            <person name="Hance Z."/>
            <person name="Harper D."/>
            <person name="Harris B.R."/>
            <person name="Hauser H."/>
            <person name="Hostetler J."/>
            <person name="Ivens A."/>
            <person name="Jagels K."/>
            <person name="Johnson D."/>
            <person name="Johnson J."/>
            <person name="Jones K."/>
            <person name="Kerhornou A.X."/>
            <person name="Koo H."/>
            <person name="Larke N."/>
            <person name="Landfear S."/>
            <person name="Larkin C."/>
            <person name="Leech V."/>
            <person name="Line A."/>
            <person name="Lord A."/>
            <person name="Macleod A."/>
            <person name="Mooney P.J."/>
            <person name="Moule S."/>
            <person name="Martin D.M."/>
            <person name="Morgan G.W."/>
            <person name="Mungall K."/>
            <person name="Norbertczak H."/>
            <person name="Ormond D."/>
            <person name="Pai G."/>
            <person name="Peacock C.S."/>
            <person name="Peterson J."/>
            <person name="Quail M.A."/>
            <person name="Rabbinowitsch E."/>
            <person name="Rajandream M.A."/>
            <person name="Reitter C."/>
            <person name="Salzberg S.L."/>
            <person name="Sanders M."/>
            <person name="Schobel S."/>
            <person name="Sharp S."/>
            <person name="Simmonds M."/>
            <person name="Simpson A.J."/>
            <person name="Tallon L."/>
            <person name="Turner C.M."/>
            <person name="Tait A."/>
            <person name="Tivey A.R."/>
            <person name="Van Aken S."/>
            <person name="Walker D."/>
            <person name="Wanless D."/>
            <person name="Wang S."/>
            <person name="White B."/>
            <person name="White O."/>
            <person name="Whitehead S."/>
            <person name="Woodward J."/>
            <person name="Wortman J."/>
            <person name="Adams M.D."/>
            <person name="Embley T.M."/>
            <person name="Gull K."/>
            <person name="Ullu E."/>
            <person name="Barry J.D."/>
            <person name="Fairlamb A.H."/>
            <person name="Opperdoes F."/>
            <person name="Barrell B.G."/>
            <person name="Donelson J.E."/>
            <person name="Hall N."/>
            <person name="Fraser C.M."/>
            <person name="Melville S.E."/>
            <person name="El-Sayed N.M."/>
        </authorList>
    </citation>
    <scope>NUCLEOTIDE SEQUENCE [LARGE SCALE GENOMIC DNA]</scope>
    <source>
        <strain evidence="6 7">927/4 GUTat10.1</strain>
    </source>
</reference>
<dbReference type="InParanoid" id="Q38BE1"/>
<dbReference type="InterPro" id="IPR003616">
    <property type="entry name" value="Post-SET_dom"/>
</dbReference>
<dbReference type="eggNOG" id="ENOG502QS33">
    <property type="taxonomic scope" value="Eukaryota"/>
</dbReference>
<name>Q38BE1_TRYB2</name>
<dbReference type="VEuPathDB" id="TriTrypDB:Tb11.v5.0422"/>
<dbReference type="InterPro" id="IPR001214">
    <property type="entry name" value="SET_dom"/>
</dbReference>
<dbReference type="GeneID" id="3662795"/>
<dbReference type="SMR" id="Q38BE1"/>
<dbReference type="GO" id="GO:0032259">
    <property type="term" value="P:methylation"/>
    <property type="evidence" value="ECO:0007669"/>
    <property type="project" value="UniProtKB-KW"/>
</dbReference>
<evidence type="ECO:0000256" key="1">
    <source>
        <dbReference type="ARBA" id="ARBA00022603"/>
    </source>
</evidence>
<dbReference type="STRING" id="185431.Q38BE1"/>
<keyword evidence="1" id="KW-0489">Methyltransferase</keyword>